<evidence type="ECO:0000256" key="2">
    <source>
        <dbReference type="ARBA" id="ARBA00023186"/>
    </source>
</evidence>
<evidence type="ECO:0000313" key="4">
    <source>
        <dbReference type="EMBL" id="ANE48791.1"/>
    </source>
</evidence>
<evidence type="ECO:0000256" key="1">
    <source>
        <dbReference type="ARBA" id="ARBA00007177"/>
    </source>
</evidence>
<keyword evidence="3" id="KW-0996">Nickel insertion</keyword>
<reference evidence="4 5" key="1">
    <citation type="submission" date="2015-01" db="EMBL/GenBank/DDBJ databases">
        <title>Paenibacillus swuensis/DY6/whole genome sequencing.</title>
        <authorList>
            <person name="Kim M.K."/>
            <person name="Srinivasan S."/>
            <person name="Lee J.-J."/>
        </authorList>
    </citation>
    <scope>NUCLEOTIDE SEQUENCE [LARGE SCALE GENOMIC DNA]</scope>
    <source>
        <strain evidence="4 5">DY6</strain>
    </source>
</reference>
<dbReference type="STRING" id="1178515.SY83_08005"/>
<dbReference type="Proteomes" id="UP000076927">
    <property type="component" value="Chromosome"/>
</dbReference>
<dbReference type="PATRIC" id="fig|1178515.4.peg.1590"/>
<comment type="similarity">
    <text evidence="1 3">Belongs to the UreD family.</text>
</comment>
<sequence>MLTERFHQAPLKISKTFELSPGGELLVYMMDASPGILDGDRYEIQMHLGEGTQVYLTNQSYTKVHPTPKESSAMVQTFTLERGSMLEYFPEPLIPYADSKFRSDTVFHLSEDAVVMYGDIVTPGRIHHGEQFLYERLDSHMEAYRDGKLIAWDHFHLKPRDHRFRTLGALEHYTHAGALWIFAPGVNEEILRELRAHFPAEGLLIGASLTAEQGLLVRMLGTQVWKLQETMQTLAGLCRKLLLDKEPHRIRR</sequence>
<dbReference type="GO" id="GO:0016151">
    <property type="term" value="F:nickel cation binding"/>
    <property type="evidence" value="ECO:0007669"/>
    <property type="project" value="UniProtKB-UniRule"/>
</dbReference>
<keyword evidence="2 3" id="KW-0143">Chaperone</keyword>
<accession>A0A172TP11</accession>
<dbReference type="PANTHER" id="PTHR33643:SF1">
    <property type="entry name" value="UREASE ACCESSORY PROTEIN D"/>
    <property type="match status" value="1"/>
</dbReference>
<dbReference type="GO" id="GO:0005737">
    <property type="term" value="C:cytoplasm"/>
    <property type="evidence" value="ECO:0007669"/>
    <property type="project" value="UniProtKB-SubCell"/>
</dbReference>
<keyword evidence="3" id="KW-0963">Cytoplasm</keyword>
<organism evidence="4 5">
    <name type="scientific">Paenibacillus swuensis</name>
    <dbReference type="NCBI Taxonomy" id="1178515"/>
    <lineage>
        <taxon>Bacteria</taxon>
        <taxon>Bacillati</taxon>
        <taxon>Bacillota</taxon>
        <taxon>Bacilli</taxon>
        <taxon>Bacillales</taxon>
        <taxon>Paenibacillaceae</taxon>
        <taxon>Paenibacillus</taxon>
    </lineage>
</organism>
<dbReference type="KEGG" id="pswu:SY83_08005"/>
<name>A0A172TP11_9BACL</name>
<protein>
    <recommendedName>
        <fullName evidence="3">Urease accessory protein UreD</fullName>
    </recommendedName>
</protein>
<dbReference type="EMBL" id="CP011388">
    <property type="protein sequence ID" value="ANE48791.1"/>
    <property type="molecule type" value="Genomic_DNA"/>
</dbReference>
<keyword evidence="5" id="KW-1185">Reference proteome</keyword>
<dbReference type="PANTHER" id="PTHR33643">
    <property type="entry name" value="UREASE ACCESSORY PROTEIN D"/>
    <property type="match status" value="1"/>
</dbReference>
<evidence type="ECO:0000256" key="3">
    <source>
        <dbReference type="HAMAP-Rule" id="MF_01384"/>
    </source>
</evidence>
<comment type="subunit">
    <text evidence="3">UreD, UreF and UreG form a complex that acts as a GTP-hydrolysis-dependent molecular chaperone, activating the urease apoprotein by helping to assemble the nickel containing metallocenter of UreC. The UreE protein probably delivers the nickel.</text>
</comment>
<evidence type="ECO:0000313" key="5">
    <source>
        <dbReference type="Proteomes" id="UP000076927"/>
    </source>
</evidence>
<gene>
    <name evidence="3" type="primary">ureD</name>
    <name evidence="4" type="ORF">SY83_08005</name>
</gene>
<dbReference type="InterPro" id="IPR002669">
    <property type="entry name" value="UreD"/>
</dbReference>
<comment type="function">
    <text evidence="3">Required for maturation of urease via the functional incorporation of the urease nickel metallocenter.</text>
</comment>
<dbReference type="AlphaFoldDB" id="A0A172TP11"/>
<comment type="subcellular location">
    <subcellularLocation>
        <location evidence="3">Cytoplasm</location>
    </subcellularLocation>
</comment>
<dbReference type="Pfam" id="PF01774">
    <property type="entry name" value="UreD"/>
    <property type="match status" value="1"/>
</dbReference>
<dbReference type="HAMAP" id="MF_01384">
    <property type="entry name" value="UreD"/>
    <property type="match status" value="1"/>
</dbReference>
<proteinExistence type="inferred from homology"/>